<name>A0A5B1LZ44_9ACTN</name>
<accession>A0A5B1LZ44</accession>
<dbReference type="RefSeq" id="WP_149751488.1">
    <property type="nucleotide sequence ID" value="NZ_VUJW01000010.1"/>
</dbReference>
<dbReference type="Proteomes" id="UP000324351">
    <property type="component" value="Unassembled WGS sequence"/>
</dbReference>
<evidence type="ECO:0000259" key="3">
    <source>
        <dbReference type="Pfam" id="PF19843"/>
    </source>
</evidence>
<dbReference type="InterPro" id="IPR046281">
    <property type="entry name" value="DUF6318"/>
</dbReference>
<dbReference type="Pfam" id="PF19843">
    <property type="entry name" value="DUF6318"/>
    <property type="match status" value="1"/>
</dbReference>
<gene>
    <name evidence="4" type="ORF">F0U47_16055</name>
</gene>
<feature type="domain" description="DUF6318" evidence="3">
    <location>
        <begin position="60"/>
        <end position="191"/>
    </location>
</feature>
<keyword evidence="2" id="KW-0732">Signal</keyword>
<evidence type="ECO:0000256" key="2">
    <source>
        <dbReference type="SAM" id="SignalP"/>
    </source>
</evidence>
<evidence type="ECO:0000256" key="1">
    <source>
        <dbReference type="SAM" id="MobiDB-lite"/>
    </source>
</evidence>
<sequence length="195" mass="20342">MSSLLLRRSLIGVATLSVALLGAGCEEEDPSDPVTSPSETSQSAPASPSEPTPTDAAPVEPALPPAANANTQAGAEAFVKYYWDVVNYATKSGDVQVLKQLDQPSCVGCAGGIQFIEGVYESGGRVVGGDYRITKLEPAQSPSGDWAITTHTTLGLQRVVDAGDLNRKYPGGHAKWLVAVSWIRGAWSVTTLEGA</sequence>
<dbReference type="PROSITE" id="PS51257">
    <property type="entry name" value="PROKAR_LIPOPROTEIN"/>
    <property type="match status" value="1"/>
</dbReference>
<feature type="region of interest" description="Disordered" evidence="1">
    <location>
        <begin position="24"/>
        <end position="67"/>
    </location>
</feature>
<evidence type="ECO:0000313" key="5">
    <source>
        <dbReference type="Proteomes" id="UP000324351"/>
    </source>
</evidence>
<comment type="caution">
    <text evidence="4">The sequence shown here is derived from an EMBL/GenBank/DDBJ whole genome shotgun (WGS) entry which is preliminary data.</text>
</comment>
<reference evidence="4 5" key="2">
    <citation type="submission" date="2019-09" db="EMBL/GenBank/DDBJ databases">
        <authorList>
            <person name="Jin C."/>
        </authorList>
    </citation>
    <scope>NUCLEOTIDE SEQUENCE [LARGE SCALE GENOMIC DNA]</scope>
    <source>
        <strain evidence="4 5">BN140041</strain>
    </source>
</reference>
<feature type="chain" id="PRO_5039085836" description="DUF6318 domain-containing protein" evidence="2">
    <location>
        <begin position="20"/>
        <end position="195"/>
    </location>
</feature>
<organism evidence="4 5">
    <name type="scientific">Nocardioides antri</name>
    <dbReference type="NCBI Taxonomy" id="2607659"/>
    <lineage>
        <taxon>Bacteria</taxon>
        <taxon>Bacillati</taxon>
        <taxon>Actinomycetota</taxon>
        <taxon>Actinomycetes</taxon>
        <taxon>Propionibacteriales</taxon>
        <taxon>Nocardioidaceae</taxon>
        <taxon>Nocardioides</taxon>
    </lineage>
</organism>
<dbReference type="AlphaFoldDB" id="A0A5B1LZ44"/>
<dbReference type="EMBL" id="VUJW01000010">
    <property type="protein sequence ID" value="KAA1425861.1"/>
    <property type="molecule type" value="Genomic_DNA"/>
</dbReference>
<feature type="compositionally biased region" description="Low complexity" evidence="1">
    <location>
        <begin position="35"/>
        <end position="67"/>
    </location>
</feature>
<protein>
    <recommendedName>
        <fullName evidence="3">DUF6318 domain-containing protein</fullName>
    </recommendedName>
</protein>
<evidence type="ECO:0000313" key="4">
    <source>
        <dbReference type="EMBL" id="KAA1425861.1"/>
    </source>
</evidence>
<feature type="signal peptide" evidence="2">
    <location>
        <begin position="1"/>
        <end position="19"/>
    </location>
</feature>
<reference evidence="4 5" key="1">
    <citation type="submission" date="2019-09" db="EMBL/GenBank/DDBJ databases">
        <title>Nocardioides panacisoli sp. nov., isolated from the soil of a ginseng field.</title>
        <authorList>
            <person name="Cho C."/>
        </authorList>
    </citation>
    <scope>NUCLEOTIDE SEQUENCE [LARGE SCALE GENOMIC DNA]</scope>
    <source>
        <strain evidence="4 5">BN140041</strain>
    </source>
</reference>
<keyword evidence="5" id="KW-1185">Reference proteome</keyword>
<proteinExistence type="predicted"/>